<organism evidence="3 4">
    <name type="scientific">Sinocyclocheilus grahami</name>
    <name type="common">Dianchi golden-line fish</name>
    <name type="synonym">Barbus grahami</name>
    <dbReference type="NCBI Taxonomy" id="75366"/>
    <lineage>
        <taxon>Eukaryota</taxon>
        <taxon>Metazoa</taxon>
        <taxon>Chordata</taxon>
        <taxon>Craniata</taxon>
        <taxon>Vertebrata</taxon>
        <taxon>Euteleostomi</taxon>
        <taxon>Actinopterygii</taxon>
        <taxon>Neopterygii</taxon>
        <taxon>Teleostei</taxon>
        <taxon>Ostariophysi</taxon>
        <taxon>Cypriniformes</taxon>
        <taxon>Cyprinidae</taxon>
        <taxon>Cyprininae</taxon>
        <taxon>Sinocyclocheilus</taxon>
    </lineage>
</organism>
<dbReference type="PANTHER" id="PTHR43201">
    <property type="entry name" value="ACYL-COA SYNTHETASE"/>
    <property type="match status" value="1"/>
</dbReference>
<protein>
    <submittedName>
        <fullName evidence="3">Acyl-CoA synthetase family member 3</fullName>
    </submittedName>
</protein>
<dbReference type="PANTHER" id="PTHR43201:SF8">
    <property type="entry name" value="ACYL-COA SYNTHETASE FAMILY MEMBER 3"/>
    <property type="match status" value="1"/>
</dbReference>
<dbReference type="SUPFAM" id="SSF56801">
    <property type="entry name" value="Acetyl-CoA synthetase-like"/>
    <property type="match status" value="1"/>
</dbReference>
<keyword evidence="4" id="KW-1185">Reference proteome</keyword>
<name>A0A672KGZ5_SINGR</name>
<dbReference type="InParanoid" id="A0A672KGZ5"/>
<reference evidence="3" key="1">
    <citation type="submission" date="2025-08" db="UniProtKB">
        <authorList>
            <consortium name="Ensembl"/>
        </authorList>
    </citation>
    <scope>IDENTIFICATION</scope>
</reference>
<evidence type="ECO:0000259" key="2">
    <source>
        <dbReference type="Pfam" id="PF00501"/>
    </source>
</evidence>
<dbReference type="OMA" id="CWASWIC"/>
<accession>A0A672KGZ5</accession>
<reference evidence="3" key="2">
    <citation type="submission" date="2025-09" db="UniProtKB">
        <authorList>
            <consortium name="Ensembl"/>
        </authorList>
    </citation>
    <scope>IDENTIFICATION</scope>
</reference>
<proteinExistence type="inferred from homology"/>
<dbReference type="Pfam" id="PF00501">
    <property type="entry name" value="AMP-binding"/>
    <property type="match status" value="1"/>
</dbReference>
<evidence type="ECO:0000256" key="1">
    <source>
        <dbReference type="ARBA" id="ARBA00006432"/>
    </source>
</evidence>
<dbReference type="GO" id="GO:0031956">
    <property type="term" value="F:medium-chain fatty acid-CoA ligase activity"/>
    <property type="evidence" value="ECO:0007669"/>
    <property type="project" value="TreeGrafter"/>
</dbReference>
<dbReference type="Ensembl" id="ENSSGRT00000012365.1">
    <property type="protein sequence ID" value="ENSSGRP00000011394.1"/>
    <property type="gene ID" value="ENSSGRG00000007442.1"/>
</dbReference>
<dbReference type="InterPro" id="IPR042099">
    <property type="entry name" value="ANL_N_sf"/>
</dbReference>
<evidence type="ECO:0000313" key="4">
    <source>
        <dbReference type="Proteomes" id="UP000472262"/>
    </source>
</evidence>
<dbReference type="InterPro" id="IPR000873">
    <property type="entry name" value="AMP-dep_synth/lig_dom"/>
</dbReference>
<dbReference type="AlphaFoldDB" id="A0A672KGZ5"/>
<dbReference type="GO" id="GO:0006631">
    <property type="term" value="P:fatty acid metabolic process"/>
    <property type="evidence" value="ECO:0007669"/>
    <property type="project" value="TreeGrafter"/>
</dbReference>
<sequence>MKCQATVELMFRRALKWLLGNVEQRTFTSSNLKISPTIGRFVSVFSRASAYGGNVAITDHSGSHTYRSLYKNSKSLAGLITKTLTCQSGNLQGKRISFLCWASWICGIIAVPLYRKHPPNELEYVISDPQSSLLVAGQPFMDNLEPLAQKLGLPCLQLPTTSSLDTLQSEDTQMLPEENISDWAERPAMLIYTSGTMGRPKGVLHTHSSLQAMVQCLVSEWAWNRDDVILHTLPLHHVHGIVNKLMCPLWVGATCIMLPEFSAQKVQATCKNYDQHFTQPRVHDFIRAVCKERIRYHPLSFSFKTPQ</sequence>
<comment type="similarity">
    <text evidence="1">Belongs to the ATP-dependent AMP-binding enzyme family.</text>
</comment>
<dbReference type="Proteomes" id="UP000472262">
    <property type="component" value="Unassembled WGS sequence"/>
</dbReference>
<feature type="domain" description="AMP-dependent synthetase/ligase" evidence="2">
    <location>
        <begin position="47"/>
        <end position="271"/>
    </location>
</feature>
<dbReference type="Gene3D" id="3.40.50.12780">
    <property type="entry name" value="N-terminal domain of ligase-like"/>
    <property type="match status" value="1"/>
</dbReference>
<evidence type="ECO:0000313" key="3">
    <source>
        <dbReference type="Ensembl" id="ENSSGRP00000011394.1"/>
    </source>
</evidence>